<dbReference type="PANTHER" id="PTHR43581">
    <property type="entry name" value="ATP/GTP PHOSPHATASE"/>
    <property type="match status" value="1"/>
</dbReference>
<evidence type="ECO:0000313" key="3">
    <source>
        <dbReference type="EMBL" id="GEO81185.1"/>
    </source>
</evidence>
<dbReference type="InterPro" id="IPR027417">
    <property type="entry name" value="P-loop_NTPase"/>
</dbReference>
<proteinExistence type="predicted"/>
<dbReference type="Gene3D" id="3.40.50.300">
    <property type="entry name" value="P-loop containing nucleotide triphosphate hydrolases"/>
    <property type="match status" value="2"/>
</dbReference>
<feature type="domain" description="ATPase AAA-type core" evidence="2">
    <location>
        <begin position="257"/>
        <end position="330"/>
    </location>
</feature>
<evidence type="ECO:0008006" key="5">
    <source>
        <dbReference type="Google" id="ProtNLM"/>
    </source>
</evidence>
<dbReference type="Proteomes" id="UP000321567">
    <property type="component" value="Unassembled WGS sequence"/>
</dbReference>
<dbReference type="RefSeq" id="WP_170244998.1">
    <property type="nucleotide sequence ID" value="NZ_BJZO01000028.1"/>
</dbReference>
<protein>
    <recommendedName>
        <fullName evidence="5">ATPase AAA-type core domain-containing protein</fullName>
    </recommendedName>
</protein>
<dbReference type="Pfam" id="PF13175">
    <property type="entry name" value="AAA_15"/>
    <property type="match status" value="1"/>
</dbReference>
<dbReference type="GO" id="GO:0005524">
    <property type="term" value="F:ATP binding"/>
    <property type="evidence" value="ECO:0007669"/>
    <property type="project" value="InterPro"/>
</dbReference>
<gene>
    <name evidence="3" type="ORF">ROR02_13160</name>
</gene>
<keyword evidence="4" id="KW-1185">Reference proteome</keyword>
<dbReference type="InterPro" id="IPR051396">
    <property type="entry name" value="Bact_Antivir_Def_Nuclease"/>
</dbReference>
<dbReference type="Pfam" id="PF13304">
    <property type="entry name" value="AAA_21"/>
    <property type="match status" value="1"/>
</dbReference>
<evidence type="ECO:0000313" key="4">
    <source>
        <dbReference type="Proteomes" id="UP000321567"/>
    </source>
</evidence>
<dbReference type="InterPro" id="IPR003959">
    <property type="entry name" value="ATPase_AAA_core"/>
</dbReference>
<dbReference type="SUPFAM" id="SSF52540">
    <property type="entry name" value="P-loop containing nucleoside triphosphate hydrolases"/>
    <property type="match status" value="1"/>
</dbReference>
<sequence>MADQSTHLTSLEVKGFRPFQHLELTDLARVNLVVGKNSVGKTSLLEALALLATEGSPRQIRDLLHDRREISIDRTSETEDDRLPLLSIYQLNYNSLFWGRPDLALEQPSFRIEGKAKGFPDPYRLDVSAGLYIEENVTVEGTVINRIRRASDRTEEEEGGFVGVGVNFMGQESVVIPDRTSRFVRSRIRKSDSFGYFQFVPAEGFPPSEASLLWDGVALRPEEENVYQALRLIRPDLERVVFVGGTSSRVERFALARLSGTATPVPLRSLGEGINHLFGIAAALAASRGGMLLVDEVENGLHYSVMADLWKVILQQSRELDVQVFATTHSLDCLRGFQAATQGLDPTEARLIRLEGADGIVKGIPFDPEELDLVMRGRIEVR</sequence>
<dbReference type="PANTHER" id="PTHR43581:SF4">
    <property type="entry name" value="ATP_GTP PHOSPHATASE"/>
    <property type="match status" value="1"/>
</dbReference>
<evidence type="ECO:0000259" key="1">
    <source>
        <dbReference type="Pfam" id="PF13175"/>
    </source>
</evidence>
<evidence type="ECO:0000259" key="2">
    <source>
        <dbReference type="Pfam" id="PF13304"/>
    </source>
</evidence>
<comment type="caution">
    <text evidence="3">The sequence shown here is derived from an EMBL/GenBank/DDBJ whole genome shotgun (WGS) entry which is preliminary data.</text>
</comment>
<dbReference type="EMBL" id="BJZO01000028">
    <property type="protein sequence ID" value="GEO81185.1"/>
    <property type="molecule type" value="Genomic_DNA"/>
</dbReference>
<organism evidence="3 4">
    <name type="scientific">Pararhodospirillum oryzae</name>
    <dbReference type="NCBI Taxonomy" id="478448"/>
    <lineage>
        <taxon>Bacteria</taxon>
        <taxon>Pseudomonadati</taxon>
        <taxon>Pseudomonadota</taxon>
        <taxon>Alphaproteobacteria</taxon>
        <taxon>Rhodospirillales</taxon>
        <taxon>Rhodospirillaceae</taxon>
        <taxon>Pararhodospirillum</taxon>
    </lineage>
</organism>
<dbReference type="AlphaFoldDB" id="A0A512H6T3"/>
<dbReference type="InterPro" id="IPR041685">
    <property type="entry name" value="AAA_GajA/Old/RecF-like"/>
</dbReference>
<name>A0A512H6T3_9PROT</name>
<feature type="domain" description="Endonuclease GajA/Old nuclease/RecF-like AAA" evidence="1">
    <location>
        <begin position="8"/>
        <end position="55"/>
    </location>
</feature>
<dbReference type="GO" id="GO:0016887">
    <property type="term" value="F:ATP hydrolysis activity"/>
    <property type="evidence" value="ECO:0007669"/>
    <property type="project" value="InterPro"/>
</dbReference>
<reference evidence="3 4" key="1">
    <citation type="submission" date="2019-07" db="EMBL/GenBank/DDBJ databases">
        <title>Whole genome shotgun sequence of Rhodospirillum oryzae NBRC 107573.</title>
        <authorList>
            <person name="Hosoyama A."/>
            <person name="Uohara A."/>
            <person name="Ohji S."/>
            <person name="Ichikawa N."/>
        </authorList>
    </citation>
    <scope>NUCLEOTIDE SEQUENCE [LARGE SCALE GENOMIC DNA]</scope>
    <source>
        <strain evidence="3 4">NBRC 107573</strain>
    </source>
</reference>
<accession>A0A512H6T3</accession>